<reference evidence="1 2" key="1">
    <citation type="submission" date="2018-08" db="EMBL/GenBank/DDBJ databases">
        <title>Sphingobium sp. EO9.</title>
        <authorList>
            <person name="Park Y."/>
            <person name="Kim K.H."/>
            <person name="Jeon C.O."/>
        </authorList>
    </citation>
    <scope>NUCLEOTIDE SEQUENCE [LARGE SCALE GENOMIC DNA]</scope>
    <source>
        <strain evidence="1 2">EO9</strain>
    </source>
</reference>
<accession>A0A418YRH1</accession>
<sequence length="114" mass="13230">MDEQLRSPAYIHQLAARMKDEGITRMSGFLFLMETLFDFRDDGGMVLDGEGQSIDLHDDVIEDAYAWEVTFSWNTDMQVFAERLPLRRVKSSLIARLRLWDAAYRISGRPITIE</sequence>
<evidence type="ECO:0000313" key="1">
    <source>
        <dbReference type="EMBL" id="RJG54222.1"/>
    </source>
</evidence>
<organism evidence="1 2">
    <name type="scientific">Sphingobium terrigena</name>
    <dbReference type="NCBI Taxonomy" id="2304063"/>
    <lineage>
        <taxon>Bacteria</taxon>
        <taxon>Pseudomonadati</taxon>
        <taxon>Pseudomonadota</taxon>
        <taxon>Alphaproteobacteria</taxon>
        <taxon>Sphingomonadales</taxon>
        <taxon>Sphingomonadaceae</taxon>
        <taxon>Sphingobium</taxon>
    </lineage>
</organism>
<name>A0A418YRH1_9SPHN</name>
<keyword evidence="2" id="KW-1185">Reference proteome</keyword>
<dbReference type="AlphaFoldDB" id="A0A418YRH1"/>
<dbReference type="EMBL" id="QVRA01000011">
    <property type="protein sequence ID" value="RJG54222.1"/>
    <property type="molecule type" value="Genomic_DNA"/>
</dbReference>
<gene>
    <name evidence="1" type="ORF">D0Z70_13910</name>
</gene>
<protein>
    <submittedName>
        <fullName evidence="1">Uncharacterized protein</fullName>
    </submittedName>
</protein>
<proteinExistence type="predicted"/>
<dbReference type="Proteomes" id="UP000283469">
    <property type="component" value="Unassembled WGS sequence"/>
</dbReference>
<comment type="caution">
    <text evidence="1">The sequence shown here is derived from an EMBL/GenBank/DDBJ whole genome shotgun (WGS) entry which is preliminary data.</text>
</comment>
<evidence type="ECO:0000313" key="2">
    <source>
        <dbReference type="Proteomes" id="UP000283469"/>
    </source>
</evidence>